<evidence type="ECO:0000313" key="4">
    <source>
        <dbReference type="EMBL" id="KAL2096453.1"/>
    </source>
</evidence>
<feature type="compositionally biased region" description="Low complexity" evidence="1">
    <location>
        <begin position="216"/>
        <end position="235"/>
    </location>
</feature>
<evidence type="ECO:0000259" key="3">
    <source>
        <dbReference type="Pfam" id="PF10545"/>
    </source>
</evidence>
<keyword evidence="2" id="KW-1133">Transmembrane helix</keyword>
<dbReference type="InterPro" id="IPR006578">
    <property type="entry name" value="MADF-dom"/>
</dbReference>
<dbReference type="EMBL" id="JBHFQA010000007">
    <property type="protein sequence ID" value="KAL2096453.1"/>
    <property type="molecule type" value="Genomic_DNA"/>
</dbReference>
<gene>
    <name evidence="4" type="ORF">ACEWY4_008601</name>
</gene>
<keyword evidence="2" id="KW-0472">Membrane</keyword>
<evidence type="ECO:0000313" key="5">
    <source>
        <dbReference type="Proteomes" id="UP001591681"/>
    </source>
</evidence>
<name>A0ABD1KC54_9TELE</name>
<evidence type="ECO:0000256" key="2">
    <source>
        <dbReference type="SAM" id="Phobius"/>
    </source>
</evidence>
<feature type="transmembrane region" description="Helical" evidence="2">
    <location>
        <begin position="73"/>
        <end position="92"/>
    </location>
</feature>
<accession>A0ABD1KC54</accession>
<organism evidence="4 5">
    <name type="scientific">Coilia grayii</name>
    <name type="common">Gray's grenadier anchovy</name>
    <dbReference type="NCBI Taxonomy" id="363190"/>
    <lineage>
        <taxon>Eukaryota</taxon>
        <taxon>Metazoa</taxon>
        <taxon>Chordata</taxon>
        <taxon>Craniata</taxon>
        <taxon>Vertebrata</taxon>
        <taxon>Euteleostomi</taxon>
        <taxon>Actinopterygii</taxon>
        <taxon>Neopterygii</taxon>
        <taxon>Teleostei</taxon>
        <taxon>Clupei</taxon>
        <taxon>Clupeiformes</taxon>
        <taxon>Clupeoidei</taxon>
        <taxon>Engraulidae</taxon>
        <taxon>Coilinae</taxon>
        <taxon>Coilia</taxon>
    </lineage>
</organism>
<keyword evidence="5" id="KW-1185">Reference proteome</keyword>
<dbReference type="AlphaFoldDB" id="A0ABD1KC54"/>
<sequence length="294" mass="32143">MLFVLEPTLMVLLDSTLMVVVDSTLMVVVGSTLMVLLDSTLLVVVGSTLMVLLDSTLMVLLDSTLMVLLDSTLMVVVGSRILAVVAMLMVLLDPTLMVLLDPTWMMVLDDRKAVKDLGLEGKVTGEKASKKWENLKKRYKDLRQSKSGFGTDGGETTISNWQYYEAMHAVLGGRPAIDPPVIVASFQQAEDPTALLLAMVTPDNPPEPEPADENHTPQTQTPSVPRPPTTTATPATPCPPMTPASGNRKRSSDATLAFLQSEAAKEQKRHEETEAKTDRFLILFERLVNKMPEP</sequence>
<feature type="transmembrane region" description="Helical" evidence="2">
    <location>
        <begin position="12"/>
        <end position="35"/>
    </location>
</feature>
<evidence type="ECO:0000256" key="1">
    <source>
        <dbReference type="SAM" id="MobiDB-lite"/>
    </source>
</evidence>
<feature type="domain" description="MADF" evidence="3">
    <location>
        <begin position="121"/>
        <end position="168"/>
    </location>
</feature>
<dbReference type="Proteomes" id="UP001591681">
    <property type="component" value="Unassembled WGS sequence"/>
</dbReference>
<dbReference type="Pfam" id="PF10545">
    <property type="entry name" value="MADF_DNA_bdg"/>
    <property type="match status" value="1"/>
</dbReference>
<feature type="transmembrane region" description="Helical" evidence="2">
    <location>
        <begin position="41"/>
        <end position="61"/>
    </location>
</feature>
<protein>
    <recommendedName>
        <fullName evidence="3">MADF domain-containing protein</fullName>
    </recommendedName>
</protein>
<comment type="caution">
    <text evidence="4">The sequence shown here is derived from an EMBL/GenBank/DDBJ whole genome shotgun (WGS) entry which is preliminary data.</text>
</comment>
<feature type="compositionally biased region" description="Basic and acidic residues" evidence="1">
    <location>
        <begin position="263"/>
        <end position="278"/>
    </location>
</feature>
<proteinExistence type="predicted"/>
<reference evidence="4 5" key="1">
    <citation type="submission" date="2024-09" db="EMBL/GenBank/DDBJ databases">
        <title>A chromosome-level genome assembly of Gray's grenadier anchovy, Coilia grayii.</title>
        <authorList>
            <person name="Fu Z."/>
        </authorList>
    </citation>
    <scope>NUCLEOTIDE SEQUENCE [LARGE SCALE GENOMIC DNA]</scope>
    <source>
        <strain evidence="4">G4</strain>
        <tissue evidence="4">Muscle</tissue>
    </source>
</reference>
<feature type="region of interest" description="Disordered" evidence="1">
    <location>
        <begin position="199"/>
        <end position="278"/>
    </location>
</feature>
<keyword evidence="2" id="KW-0812">Transmembrane</keyword>